<feature type="compositionally biased region" description="Basic and acidic residues" evidence="3">
    <location>
        <begin position="229"/>
        <end position="241"/>
    </location>
</feature>
<protein>
    <submittedName>
        <fullName evidence="5">TetR family transcriptional regulator</fullName>
    </submittedName>
</protein>
<evidence type="ECO:0000259" key="4">
    <source>
        <dbReference type="PROSITE" id="PS50977"/>
    </source>
</evidence>
<evidence type="ECO:0000256" key="3">
    <source>
        <dbReference type="SAM" id="MobiDB-lite"/>
    </source>
</evidence>
<dbReference type="PROSITE" id="PS50977">
    <property type="entry name" value="HTH_TETR_2"/>
    <property type="match status" value="1"/>
</dbReference>
<dbReference type="InterPro" id="IPR001647">
    <property type="entry name" value="HTH_TetR"/>
</dbReference>
<gene>
    <name evidence="5" type="ORF">BAU07_14710</name>
</gene>
<evidence type="ECO:0000313" key="5">
    <source>
        <dbReference type="EMBL" id="ANN78181.1"/>
    </source>
</evidence>
<dbReference type="SUPFAM" id="SSF46689">
    <property type="entry name" value="Homeodomain-like"/>
    <property type="match status" value="1"/>
</dbReference>
<sequence>MGYSPNAITAVPEAPTRGPRARTWKLLLEAASGMIEEGHTPTVAEVAKRAQVSRATAYRYFPTRSRLITAMVDTALGPVRSWSSSQSDGRARIMELFQSTFIRFKEFEPHMRAAAQLALEHQALERAGILEEEPYRRGHRIRILAHAVQPFQAQVASKGVDRLQKALSIIYGIEPHIILKDIWGAKNKEVESIVFWMVEALIEATVRDAKSAPAGRRAARRPPSGANGDSRKKPARGTDRA</sequence>
<dbReference type="Proteomes" id="UP000091926">
    <property type="component" value="Chromosome"/>
</dbReference>
<evidence type="ECO:0000256" key="1">
    <source>
        <dbReference type="ARBA" id="ARBA00023125"/>
    </source>
</evidence>
<dbReference type="EMBL" id="CP016172">
    <property type="protein sequence ID" value="ANN78181.1"/>
    <property type="molecule type" value="Genomic_DNA"/>
</dbReference>
<proteinExistence type="predicted"/>
<feature type="domain" description="HTH tetR-type" evidence="4">
    <location>
        <begin position="21"/>
        <end position="79"/>
    </location>
</feature>
<dbReference type="OrthoDB" id="3217159at2"/>
<dbReference type="KEGG" id="bfz:BAU07_14710"/>
<dbReference type="AlphaFoldDB" id="A0A193GFF5"/>
<dbReference type="STRING" id="463014.BAU07_14710"/>
<feature type="region of interest" description="Disordered" evidence="3">
    <location>
        <begin position="208"/>
        <end position="241"/>
    </location>
</feature>
<dbReference type="GO" id="GO:0003677">
    <property type="term" value="F:DNA binding"/>
    <property type="evidence" value="ECO:0007669"/>
    <property type="project" value="UniProtKB-UniRule"/>
</dbReference>
<dbReference type="InterPro" id="IPR009057">
    <property type="entry name" value="Homeodomain-like_sf"/>
</dbReference>
<organism evidence="5 6">
    <name type="scientific">Bordetella flabilis</name>
    <dbReference type="NCBI Taxonomy" id="463014"/>
    <lineage>
        <taxon>Bacteria</taxon>
        <taxon>Pseudomonadati</taxon>
        <taxon>Pseudomonadota</taxon>
        <taxon>Betaproteobacteria</taxon>
        <taxon>Burkholderiales</taxon>
        <taxon>Alcaligenaceae</taxon>
        <taxon>Bordetella</taxon>
    </lineage>
</organism>
<dbReference type="Pfam" id="PF00440">
    <property type="entry name" value="TetR_N"/>
    <property type="match status" value="1"/>
</dbReference>
<dbReference type="Gene3D" id="1.10.357.10">
    <property type="entry name" value="Tetracycline Repressor, domain 2"/>
    <property type="match status" value="1"/>
</dbReference>
<name>A0A193GFF5_9BORD</name>
<evidence type="ECO:0000313" key="6">
    <source>
        <dbReference type="Proteomes" id="UP000091926"/>
    </source>
</evidence>
<keyword evidence="6" id="KW-1185">Reference proteome</keyword>
<feature type="compositionally biased region" description="Low complexity" evidence="3">
    <location>
        <begin position="211"/>
        <end position="226"/>
    </location>
</feature>
<keyword evidence="1 2" id="KW-0238">DNA-binding</keyword>
<accession>A0A193GFF5</accession>
<reference evidence="5 6" key="1">
    <citation type="submission" date="2016-06" db="EMBL/GenBank/DDBJ databases">
        <title>Complete genome sequences of Bordetella bronchialis and Bordetella flabilis.</title>
        <authorList>
            <person name="LiPuma J.J."/>
            <person name="Spilker T."/>
        </authorList>
    </citation>
    <scope>NUCLEOTIDE SEQUENCE [LARGE SCALE GENOMIC DNA]</scope>
    <source>
        <strain evidence="5 6">AU10664</strain>
    </source>
</reference>
<dbReference type="RefSeq" id="WP_066659059.1">
    <property type="nucleotide sequence ID" value="NZ_CBCSCL010000009.1"/>
</dbReference>
<evidence type="ECO:0000256" key="2">
    <source>
        <dbReference type="PROSITE-ProRule" id="PRU00335"/>
    </source>
</evidence>
<feature type="DNA-binding region" description="H-T-H motif" evidence="2">
    <location>
        <begin position="42"/>
        <end position="61"/>
    </location>
</feature>